<dbReference type="Pfam" id="PF07593">
    <property type="entry name" value="UnbV_ASPIC"/>
    <property type="match status" value="1"/>
</dbReference>
<accession>A0A2V3IQE2</accession>
<evidence type="ECO:0000313" key="4">
    <source>
        <dbReference type="EMBL" id="PXF44315.1"/>
    </source>
</evidence>
<feature type="chain" id="PRO_5015982734" description="ASPIC/UnbV domain-containing protein" evidence="2">
    <location>
        <begin position="20"/>
        <end position="503"/>
    </location>
</feature>
<dbReference type="InterPro" id="IPR013517">
    <property type="entry name" value="FG-GAP"/>
</dbReference>
<comment type="caution">
    <text evidence="4">The sequence shown here is derived from an EMBL/GenBank/DDBJ whole genome shotgun (WGS) entry which is preliminary data.</text>
</comment>
<organism evidence="4 5">
    <name type="scientific">Gracilariopsis chorda</name>
    <dbReference type="NCBI Taxonomy" id="448386"/>
    <lineage>
        <taxon>Eukaryota</taxon>
        <taxon>Rhodophyta</taxon>
        <taxon>Florideophyceae</taxon>
        <taxon>Rhodymeniophycidae</taxon>
        <taxon>Gracilariales</taxon>
        <taxon>Gracilariaceae</taxon>
        <taxon>Gracilariopsis</taxon>
    </lineage>
</organism>
<reference evidence="4 5" key="1">
    <citation type="journal article" date="2018" name="Mol. Biol. Evol.">
        <title>Analysis of the draft genome of the red seaweed Gracilariopsis chorda provides insights into genome size evolution in Rhodophyta.</title>
        <authorList>
            <person name="Lee J."/>
            <person name="Yang E.C."/>
            <person name="Graf L."/>
            <person name="Yang J.H."/>
            <person name="Qiu H."/>
            <person name="Zel Zion U."/>
            <person name="Chan C.X."/>
            <person name="Stephens T.G."/>
            <person name="Weber A.P.M."/>
            <person name="Boo G.H."/>
            <person name="Boo S.M."/>
            <person name="Kim K.M."/>
            <person name="Shin Y."/>
            <person name="Jung M."/>
            <person name="Lee S.J."/>
            <person name="Yim H.S."/>
            <person name="Lee J.H."/>
            <person name="Bhattacharya D."/>
            <person name="Yoon H.S."/>
        </authorList>
    </citation>
    <scope>NUCLEOTIDE SEQUENCE [LARGE SCALE GENOMIC DNA]</scope>
    <source>
        <strain evidence="4 5">SKKU-2015</strain>
        <tissue evidence="4">Whole body</tissue>
    </source>
</reference>
<dbReference type="PANTHER" id="PTHR16026:SF0">
    <property type="entry name" value="CARTILAGE ACIDIC PROTEIN 1"/>
    <property type="match status" value="1"/>
</dbReference>
<dbReference type="SUPFAM" id="SSF69318">
    <property type="entry name" value="Integrin alpha N-terminal domain"/>
    <property type="match status" value="1"/>
</dbReference>
<evidence type="ECO:0000256" key="1">
    <source>
        <dbReference type="ARBA" id="ARBA00022729"/>
    </source>
</evidence>
<dbReference type="Pfam" id="PF13517">
    <property type="entry name" value="FG-GAP_3"/>
    <property type="match status" value="1"/>
</dbReference>
<feature type="domain" description="ASPIC/UnbV" evidence="3">
    <location>
        <begin position="430"/>
        <end position="497"/>
    </location>
</feature>
<dbReference type="Proteomes" id="UP000247409">
    <property type="component" value="Unassembled WGS sequence"/>
</dbReference>
<name>A0A2V3IQE2_9FLOR</name>
<evidence type="ECO:0000259" key="3">
    <source>
        <dbReference type="Pfam" id="PF07593"/>
    </source>
</evidence>
<proteinExistence type="predicted"/>
<dbReference type="InterPro" id="IPR011519">
    <property type="entry name" value="UnbV_ASPIC"/>
</dbReference>
<evidence type="ECO:0000256" key="2">
    <source>
        <dbReference type="SAM" id="SignalP"/>
    </source>
</evidence>
<sequence>MAFLRSTVLLLSLSAVALALLPSFEEVTAAVGLPVGNPRKKYGGPTIADLDHDGWPDLILCHHDNFFARVFYNNRGRFSRGDFSVWVDTHAIVPAPVSPTSKNVRFSLSVGGAFGRYPTRPQLFEANPSRQISNITTSAGVDKAGGRGRTAIYMDLSLSKNHKHLDVVFMNARPKDNGVSHFGYENKGSYYQLRALPGFEYDRNWYGTAIDIDGDRNMELIVYYNQLSVYKLTAPFTFADITSDVFPPGIERYGVVAVAEIDFDNDGDFDLYVARTKSGDLKWSPGAHFDDYLFENRNGKYVDVTDKAGIPRGTTSRGVTVADFNNDGYMDLLITQYSEPDIVLMNQGDGTFAREDNLLYRPADVRGDNAVAFDYDLDGRVDVISSQGDQHELNYRGIYRLFRNKLPRRWYTRYLHVRVGSAPDGSATALHAVVTVAVGGGARKVHQRVGTPGATVSTSFIETLHFGLGRHSYVDSVEVVYSSGYKVRKTGVWHGRTVNIGVV</sequence>
<dbReference type="EMBL" id="NBIV01000095">
    <property type="protein sequence ID" value="PXF44315.1"/>
    <property type="molecule type" value="Genomic_DNA"/>
</dbReference>
<dbReference type="InterPro" id="IPR027039">
    <property type="entry name" value="Crtac1"/>
</dbReference>
<evidence type="ECO:0000313" key="5">
    <source>
        <dbReference type="Proteomes" id="UP000247409"/>
    </source>
</evidence>
<keyword evidence="1 2" id="KW-0732">Signal</keyword>
<gene>
    <name evidence="4" type="ORF">BWQ96_05942</name>
</gene>
<dbReference type="OrthoDB" id="10051983at2759"/>
<dbReference type="InterPro" id="IPR028994">
    <property type="entry name" value="Integrin_alpha_N"/>
</dbReference>
<protein>
    <recommendedName>
        <fullName evidence="3">ASPIC/UnbV domain-containing protein</fullName>
    </recommendedName>
</protein>
<dbReference type="PANTHER" id="PTHR16026">
    <property type="entry name" value="CARTILAGE ACIDIC PROTEIN 1"/>
    <property type="match status" value="1"/>
</dbReference>
<feature type="signal peptide" evidence="2">
    <location>
        <begin position="1"/>
        <end position="19"/>
    </location>
</feature>
<dbReference type="Gene3D" id="2.130.10.130">
    <property type="entry name" value="Integrin alpha, N-terminal"/>
    <property type="match status" value="1"/>
</dbReference>
<dbReference type="AlphaFoldDB" id="A0A2V3IQE2"/>
<keyword evidence="5" id="KW-1185">Reference proteome</keyword>